<dbReference type="PANTHER" id="PTHR30572">
    <property type="entry name" value="MEMBRANE COMPONENT OF TRANSPORTER-RELATED"/>
    <property type="match status" value="1"/>
</dbReference>
<proteinExistence type="inferred from homology"/>
<evidence type="ECO:0000256" key="2">
    <source>
        <dbReference type="ARBA" id="ARBA00022475"/>
    </source>
</evidence>
<evidence type="ECO:0000256" key="4">
    <source>
        <dbReference type="ARBA" id="ARBA00022989"/>
    </source>
</evidence>
<sequence>MRLTAWRVALRIARRDALRAKGRSALVVAMVALPVLGVTGADVVFRSAELDPVERVVRTMGQSDAELRLMERGAIVLQAPDPDTDYSHESPSEAKTENGQPKYTPEQRRSLDTEPGVLARQLLPAGTVFVPLRQGPYTPTSSAEGLLSVQTVEADLTDPVWRGKFDLVKGRAPGADHEVAATRDFLDRSGLKLGDRTAPRGLEATPYTITGVVEYPGELRTTGLVARPGALIDQLAKLPGAEQSRGGRGPALGETTTWLLKLPAGAALDWPKVTELNKYGFTAASRSVLLDPPARADVPLYVQQDEKGGGRSGSYLDKTSVVIVATVMGMALLEIVLLAGPAFAVGARRSRRQLGLLAAGGGDRAHVRAVVLGGGVVLGVTGAALGLGLGVGLVALLRTRAEDAAGERFGHFDLQPLDLLGVLAIGLVTGLLAAVVPAVQASRQDVVAALTGRDSLKPPSRRLAVLGLVMLGGGAALALLGGTSGFGGRSLAVLGGSVIAELGMVALTPFLVGLFGRLGRWLPLGPRLALRDSVRHRGRTAPAVAAVMAAVAGSVAIGIYTTSSDEELRRGYTATGPAGAVVLSNGWGSAADGALLPKLRGAVENNIPGLGTRADVQKVNYKGDCAATRGNCGYATVEMPEERQCPLHSRDTRPVSDQEIERIRHDDPRCKERPGYRVNPFGDLAVGDAALLRNLFGVTDPTAARAVAEGRAVVFDPKYLKDGKIIVRLAEPRDENAAPTANGDFKEVTHDVQVDAVLATAVAPTGGQAVVGPETARKIGLTTSDAGSVWLPETAPSDGAEQKATGAISKLSDGTHFEIERGYHSDRGLISLGLAGFAGLVALGAAGIATGLAAADSQRDLTTLAAVGAAPRIRRTLSGFQCGVIAAMGALLGVVAGVVPAVALRKVEAAAETFPGMTADEAADKGLVVFPWLQVGLTAVVLPLIAVALAALLTRSRISLLRRSG</sequence>
<feature type="transmembrane region" description="Helical" evidence="8">
    <location>
        <begin position="417"/>
        <end position="442"/>
    </location>
</feature>
<evidence type="ECO:0000256" key="3">
    <source>
        <dbReference type="ARBA" id="ARBA00022692"/>
    </source>
</evidence>
<evidence type="ECO:0000259" key="9">
    <source>
        <dbReference type="Pfam" id="PF02687"/>
    </source>
</evidence>
<dbReference type="RefSeq" id="WP_313765430.1">
    <property type="nucleotide sequence ID" value="NZ_BAAAVH010000002.1"/>
</dbReference>
<dbReference type="PANTHER" id="PTHR30572:SF4">
    <property type="entry name" value="ABC TRANSPORTER PERMEASE YTRF"/>
    <property type="match status" value="1"/>
</dbReference>
<feature type="transmembrane region" description="Helical" evidence="8">
    <location>
        <begin position="321"/>
        <end position="346"/>
    </location>
</feature>
<dbReference type="Pfam" id="PF02687">
    <property type="entry name" value="FtsX"/>
    <property type="match status" value="1"/>
</dbReference>
<feature type="transmembrane region" description="Helical" evidence="8">
    <location>
        <begin position="540"/>
        <end position="560"/>
    </location>
</feature>
<evidence type="ECO:0000313" key="10">
    <source>
        <dbReference type="EMBL" id="MFC5888473.1"/>
    </source>
</evidence>
<evidence type="ECO:0000256" key="8">
    <source>
        <dbReference type="SAM" id="Phobius"/>
    </source>
</evidence>
<comment type="caution">
    <text evidence="10">The sequence shown here is derived from an EMBL/GenBank/DDBJ whole genome shotgun (WGS) entry which is preliminary data.</text>
</comment>
<evidence type="ECO:0000256" key="7">
    <source>
        <dbReference type="SAM" id="MobiDB-lite"/>
    </source>
</evidence>
<feature type="compositionally biased region" description="Basic and acidic residues" evidence="7">
    <location>
        <begin position="85"/>
        <end position="96"/>
    </location>
</feature>
<feature type="transmembrane region" description="Helical" evidence="8">
    <location>
        <begin position="463"/>
        <end position="486"/>
    </location>
</feature>
<feature type="transmembrane region" description="Helical" evidence="8">
    <location>
        <begin position="932"/>
        <end position="953"/>
    </location>
</feature>
<protein>
    <submittedName>
        <fullName evidence="10">FtsX-like permease family protein</fullName>
    </submittedName>
</protein>
<gene>
    <name evidence="10" type="ORF">ACFP0N_26250</name>
</gene>
<dbReference type="InterPro" id="IPR050250">
    <property type="entry name" value="Macrolide_Exporter_MacB"/>
</dbReference>
<feature type="region of interest" description="Disordered" evidence="7">
    <location>
        <begin position="78"/>
        <end position="111"/>
    </location>
</feature>
<keyword evidence="3 8" id="KW-0812">Transmembrane</keyword>
<evidence type="ECO:0000256" key="5">
    <source>
        <dbReference type="ARBA" id="ARBA00023136"/>
    </source>
</evidence>
<comment type="similarity">
    <text evidence="6">Belongs to the ABC-4 integral membrane protein family.</text>
</comment>
<feature type="transmembrane region" description="Helical" evidence="8">
    <location>
        <begin position="876"/>
        <end position="899"/>
    </location>
</feature>
<evidence type="ECO:0000313" key="11">
    <source>
        <dbReference type="Proteomes" id="UP001596067"/>
    </source>
</evidence>
<comment type="subcellular location">
    <subcellularLocation>
        <location evidence="1">Cell membrane</location>
        <topology evidence="1">Multi-pass membrane protein</topology>
    </subcellularLocation>
</comment>
<dbReference type="EMBL" id="JBHSOD010000040">
    <property type="protein sequence ID" value="MFC5888473.1"/>
    <property type="molecule type" value="Genomic_DNA"/>
</dbReference>
<dbReference type="Proteomes" id="UP001596067">
    <property type="component" value="Unassembled WGS sequence"/>
</dbReference>
<feature type="transmembrane region" description="Helical" evidence="8">
    <location>
        <begin position="498"/>
        <end position="519"/>
    </location>
</feature>
<feature type="transmembrane region" description="Helical" evidence="8">
    <location>
        <begin position="367"/>
        <end position="397"/>
    </location>
</feature>
<dbReference type="InterPro" id="IPR003838">
    <property type="entry name" value="ABC3_permease_C"/>
</dbReference>
<reference evidence="11" key="1">
    <citation type="journal article" date="2019" name="Int. J. Syst. Evol. Microbiol.">
        <title>The Global Catalogue of Microorganisms (GCM) 10K type strain sequencing project: providing services to taxonomists for standard genome sequencing and annotation.</title>
        <authorList>
            <consortium name="The Broad Institute Genomics Platform"/>
            <consortium name="The Broad Institute Genome Sequencing Center for Infectious Disease"/>
            <person name="Wu L."/>
            <person name="Ma J."/>
        </authorList>
    </citation>
    <scope>NUCLEOTIDE SEQUENCE [LARGE SCALE GENOMIC DNA]</scope>
    <source>
        <strain evidence="11">CGMCC 4.1469</strain>
    </source>
</reference>
<feature type="domain" description="ABC3 transporter permease C-terminal" evidence="9">
    <location>
        <begin position="327"/>
        <end position="445"/>
    </location>
</feature>
<keyword evidence="4 8" id="KW-1133">Transmembrane helix</keyword>
<accession>A0ABW1F595</accession>
<keyword evidence="11" id="KW-1185">Reference proteome</keyword>
<name>A0ABW1F595_9ACTN</name>
<evidence type="ECO:0000256" key="1">
    <source>
        <dbReference type="ARBA" id="ARBA00004651"/>
    </source>
</evidence>
<evidence type="ECO:0000256" key="6">
    <source>
        <dbReference type="ARBA" id="ARBA00038076"/>
    </source>
</evidence>
<organism evidence="10 11">
    <name type="scientific">Kitasatospora aburaviensis</name>
    <dbReference type="NCBI Taxonomy" id="67265"/>
    <lineage>
        <taxon>Bacteria</taxon>
        <taxon>Bacillati</taxon>
        <taxon>Actinomycetota</taxon>
        <taxon>Actinomycetes</taxon>
        <taxon>Kitasatosporales</taxon>
        <taxon>Streptomycetaceae</taxon>
        <taxon>Kitasatospora</taxon>
    </lineage>
</organism>
<feature type="transmembrane region" description="Helical" evidence="8">
    <location>
        <begin position="829"/>
        <end position="855"/>
    </location>
</feature>
<keyword evidence="5 8" id="KW-0472">Membrane</keyword>
<keyword evidence="2" id="KW-1003">Cell membrane</keyword>